<dbReference type="AlphaFoldDB" id="A0A0C9TQ44"/>
<dbReference type="EMBL" id="KN837230">
    <property type="protein sequence ID" value="KIJ32233.1"/>
    <property type="molecule type" value="Genomic_DNA"/>
</dbReference>
<evidence type="ECO:0000313" key="1">
    <source>
        <dbReference type="EMBL" id="KIJ32233.1"/>
    </source>
</evidence>
<reference evidence="1 2" key="1">
    <citation type="submission" date="2014-06" db="EMBL/GenBank/DDBJ databases">
        <title>Evolutionary Origins and Diversification of the Mycorrhizal Mutualists.</title>
        <authorList>
            <consortium name="DOE Joint Genome Institute"/>
            <consortium name="Mycorrhizal Genomics Consortium"/>
            <person name="Kohler A."/>
            <person name="Kuo A."/>
            <person name="Nagy L.G."/>
            <person name="Floudas D."/>
            <person name="Copeland A."/>
            <person name="Barry K.W."/>
            <person name="Cichocki N."/>
            <person name="Veneault-Fourrey C."/>
            <person name="LaButti K."/>
            <person name="Lindquist E.A."/>
            <person name="Lipzen A."/>
            <person name="Lundell T."/>
            <person name="Morin E."/>
            <person name="Murat C."/>
            <person name="Riley R."/>
            <person name="Ohm R."/>
            <person name="Sun H."/>
            <person name="Tunlid A."/>
            <person name="Henrissat B."/>
            <person name="Grigoriev I.V."/>
            <person name="Hibbett D.S."/>
            <person name="Martin F."/>
        </authorList>
    </citation>
    <scope>NUCLEOTIDE SEQUENCE [LARGE SCALE GENOMIC DNA]</scope>
    <source>
        <strain evidence="1 2">SS14</strain>
    </source>
</reference>
<protein>
    <submittedName>
        <fullName evidence="1">Uncharacterized protein</fullName>
    </submittedName>
</protein>
<feature type="non-terminal residue" evidence="1">
    <location>
        <position position="1"/>
    </location>
</feature>
<proteinExistence type="predicted"/>
<dbReference type="OrthoDB" id="3262412at2759"/>
<dbReference type="Proteomes" id="UP000054279">
    <property type="component" value="Unassembled WGS sequence"/>
</dbReference>
<dbReference type="HOGENOM" id="CLU_099114_0_0_1"/>
<keyword evidence="2" id="KW-1185">Reference proteome</keyword>
<organism evidence="1 2">
    <name type="scientific">Sphaerobolus stellatus (strain SS14)</name>
    <dbReference type="NCBI Taxonomy" id="990650"/>
    <lineage>
        <taxon>Eukaryota</taxon>
        <taxon>Fungi</taxon>
        <taxon>Dikarya</taxon>
        <taxon>Basidiomycota</taxon>
        <taxon>Agaricomycotina</taxon>
        <taxon>Agaricomycetes</taxon>
        <taxon>Phallomycetidae</taxon>
        <taxon>Geastrales</taxon>
        <taxon>Sphaerobolaceae</taxon>
        <taxon>Sphaerobolus</taxon>
    </lineage>
</organism>
<gene>
    <name evidence="1" type="ORF">M422DRAFT_86037</name>
</gene>
<evidence type="ECO:0000313" key="2">
    <source>
        <dbReference type="Proteomes" id="UP000054279"/>
    </source>
</evidence>
<accession>A0A0C9TQ44</accession>
<name>A0A0C9TQ44_SPHS4</name>
<feature type="non-terminal residue" evidence="1">
    <location>
        <position position="126"/>
    </location>
</feature>
<sequence>DIHKDSVYETYTHCKRNNLPEVWAYMWNSWYTPPKWRLWARSAYPNAIPCKRTTMIVEVLWRNLKRLTLHQNNCPRLDFVCHLILVTSVPAWRVKFREASQQMHSSRPHTLTAEQKSFKFTWEKLS</sequence>